<dbReference type="PANTHER" id="PTHR10947:SF0">
    <property type="entry name" value="PHENYLALANINE--TRNA LIGASE BETA SUBUNIT"/>
    <property type="match status" value="1"/>
</dbReference>
<keyword evidence="7 15" id="KW-0479">Metal-binding</keyword>
<dbReference type="SMART" id="SM00874">
    <property type="entry name" value="B5"/>
    <property type="match status" value="1"/>
</dbReference>
<dbReference type="SUPFAM" id="SSF46955">
    <property type="entry name" value="Putative DNA-binding domain"/>
    <property type="match status" value="1"/>
</dbReference>
<evidence type="ECO:0000259" key="19">
    <source>
        <dbReference type="PROSITE" id="PS51483"/>
    </source>
</evidence>
<dbReference type="Gene3D" id="3.30.56.10">
    <property type="match status" value="2"/>
</dbReference>
<dbReference type="InterPro" id="IPR002547">
    <property type="entry name" value="tRNA-bd_dom"/>
</dbReference>
<evidence type="ECO:0000256" key="3">
    <source>
        <dbReference type="ARBA" id="ARBA00011209"/>
    </source>
</evidence>
<dbReference type="GO" id="GO:0004826">
    <property type="term" value="F:phenylalanine-tRNA ligase activity"/>
    <property type="evidence" value="ECO:0007669"/>
    <property type="project" value="UniProtKB-UniRule"/>
</dbReference>
<keyword evidence="4 15" id="KW-0963">Cytoplasm</keyword>
<dbReference type="InterPro" id="IPR020825">
    <property type="entry name" value="Phe-tRNA_synthase-like_B3/B4"/>
</dbReference>
<comment type="caution">
    <text evidence="20">The sequence shown here is derived from an EMBL/GenBank/DDBJ whole genome shotgun (WGS) entry which is preliminary data.</text>
</comment>
<comment type="subcellular location">
    <subcellularLocation>
        <location evidence="1 15">Cytoplasm</location>
    </subcellularLocation>
</comment>
<feature type="domain" description="TRNA-binding" evidence="17">
    <location>
        <begin position="39"/>
        <end position="153"/>
    </location>
</feature>
<evidence type="ECO:0000259" key="17">
    <source>
        <dbReference type="PROSITE" id="PS50886"/>
    </source>
</evidence>
<reference evidence="20 21" key="1">
    <citation type="submission" date="2020-02" db="EMBL/GenBank/DDBJ databases">
        <title>Aliifodinibius halophilus 2W32, complete genome.</title>
        <authorList>
            <person name="Li Y."/>
            <person name="Wu S."/>
        </authorList>
    </citation>
    <scope>NUCLEOTIDE SEQUENCE [LARGE SCALE GENOMIC DNA]</scope>
    <source>
        <strain evidence="20 21">2W32</strain>
    </source>
</reference>
<dbReference type="Gene3D" id="3.50.40.10">
    <property type="entry name" value="Phenylalanyl-trna Synthetase, Chain B, domain 3"/>
    <property type="match status" value="1"/>
</dbReference>
<dbReference type="GO" id="GO:0005524">
    <property type="term" value="F:ATP binding"/>
    <property type="evidence" value="ECO:0007669"/>
    <property type="project" value="UniProtKB-UniRule"/>
</dbReference>
<organism evidence="20 21">
    <name type="scientific">Fodinibius halophilus</name>
    <dbReference type="NCBI Taxonomy" id="1736908"/>
    <lineage>
        <taxon>Bacteria</taxon>
        <taxon>Pseudomonadati</taxon>
        <taxon>Balneolota</taxon>
        <taxon>Balneolia</taxon>
        <taxon>Balneolales</taxon>
        <taxon>Balneolaceae</taxon>
        <taxon>Fodinibius</taxon>
    </lineage>
</organism>
<dbReference type="GO" id="GO:0009328">
    <property type="term" value="C:phenylalanine-tRNA ligase complex"/>
    <property type="evidence" value="ECO:0007669"/>
    <property type="project" value="TreeGrafter"/>
</dbReference>
<dbReference type="GO" id="GO:0000287">
    <property type="term" value="F:magnesium ion binding"/>
    <property type="evidence" value="ECO:0007669"/>
    <property type="project" value="UniProtKB-UniRule"/>
</dbReference>
<dbReference type="Gene3D" id="3.30.70.380">
    <property type="entry name" value="Ferrodoxin-fold anticodon-binding domain"/>
    <property type="match status" value="1"/>
</dbReference>
<dbReference type="AlphaFoldDB" id="A0A6M1T468"/>
<comment type="cofactor">
    <cofactor evidence="15">
        <name>Mg(2+)</name>
        <dbReference type="ChEBI" id="CHEBI:18420"/>
    </cofactor>
    <text evidence="15">Binds 2 magnesium ions per tetramer.</text>
</comment>
<evidence type="ECO:0000256" key="4">
    <source>
        <dbReference type="ARBA" id="ARBA00022490"/>
    </source>
</evidence>
<dbReference type="PROSITE" id="PS51447">
    <property type="entry name" value="FDX_ACB"/>
    <property type="match status" value="1"/>
</dbReference>
<dbReference type="InterPro" id="IPR005146">
    <property type="entry name" value="B3/B4_tRNA-bd"/>
</dbReference>
<feature type="binding site" evidence="15">
    <location>
        <position position="461"/>
    </location>
    <ligand>
        <name>Mg(2+)</name>
        <dbReference type="ChEBI" id="CHEBI:18420"/>
        <note>shared with alpha subunit</note>
    </ligand>
</feature>
<evidence type="ECO:0000256" key="16">
    <source>
        <dbReference type="PROSITE-ProRule" id="PRU00209"/>
    </source>
</evidence>
<evidence type="ECO:0000256" key="14">
    <source>
        <dbReference type="ARBA" id="ARBA00049255"/>
    </source>
</evidence>
<gene>
    <name evidence="15" type="primary">pheT</name>
    <name evidence="20" type="ORF">G3569_10905</name>
</gene>
<dbReference type="InterPro" id="IPR045864">
    <property type="entry name" value="aa-tRNA-synth_II/BPL/LPL"/>
</dbReference>
<dbReference type="InterPro" id="IPR041616">
    <property type="entry name" value="PheRS_beta_core"/>
</dbReference>
<comment type="similarity">
    <text evidence="2 15">Belongs to the phenylalanyl-tRNA synthetase beta subunit family. Type 1 subfamily.</text>
</comment>
<keyword evidence="9 15" id="KW-0067">ATP-binding</keyword>
<dbReference type="SMART" id="SM00896">
    <property type="entry name" value="FDX-ACB"/>
    <property type="match status" value="1"/>
</dbReference>
<evidence type="ECO:0000256" key="6">
    <source>
        <dbReference type="ARBA" id="ARBA00022598"/>
    </source>
</evidence>
<evidence type="ECO:0000256" key="12">
    <source>
        <dbReference type="ARBA" id="ARBA00022917"/>
    </source>
</evidence>
<dbReference type="HAMAP" id="MF_00283">
    <property type="entry name" value="Phe_tRNA_synth_beta1"/>
    <property type="match status" value="1"/>
</dbReference>
<protein>
    <recommendedName>
        <fullName evidence="15">Phenylalanine--tRNA ligase beta subunit</fullName>
        <ecNumber evidence="15">6.1.1.20</ecNumber>
    </recommendedName>
    <alternativeName>
        <fullName evidence="15">Phenylalanyl-tRNA synthetase beta subunit</fullName>
        <shortName evidence="15">PheRS</shortName>
    </alternativeName>
</protein>
<dbReference type="Pfam" id="PF03484">
    <property type="entry name" value="B5"/>
    <property type="match status" value="1"/>
</dbReference>
<keyword evidence="13 15" id="KW-0030">Aminoacyl-tRNA synthetase</keyword>
<evidence type="ECO:0000259" key="18">
    <source>
        <dbReference type="PROSITE" id="PS51447"/>
    </source>
</evidence>
<dbReference type="Pfam" id="PF01588">
    <property type="entry name" value="tRNA_bind"/>
    <property type="match status" value="1"/>
</dbReference>
<dbReference type="FunFam" id="2.40.50.140:FF:000045">
    <property type="entry name" value="Phenylalanine--tRNA ligase beta subunit"/>
    <property type="match status" value="1"/>
</dbReference>
<dbReference type="EMBL" id="JAALLS010000013">
    <property type="protein sequence ID" value="NGP88867.1"/>
    <property type="molecule type" value="Genomic_DNA"/>
</dbReference>
<evidence type="ECO:0000256" key="8">
    <source>
        <dbReference type="ARBA" id="ARBA00022741"/>
    </source>
</evidence>
<dbReference type="GO" id="GO:0006432">
    <property type="term" value="P:phenylalanyl-tRNA aminoacylation"/>
    <property type="evidence" value="ECO:0007669"/>
    <property type="project" value="UniProtKB-UniRule"/>
</dbReference>
<evidence type="ECO:0000256" key="7">
    <source>
        <dbReference type="ARBA" id="ARBA00022723"/>
    </source>
</evidence>
<dbReference type="CDD" id="cd02796">
    <property type="entry name" value="tRNA_bind_bactPheRS"/>
    <property type="match status" value="1"/>
</dbReference>
<dbReference type="Proteomes" id="UP000479132">
    <property type="component" value="Unassembled WGS sequence"/>
</dbReference>
<dbReference type="InterPro" id="IPR005147">
    <property type="entry name" value="tRNA_synthase_B5-dom"/>
</dbReference>
<comment type="catalytic activity">
    <reaction evidence="14 15">
        <text>tRNA(Phe) + L-phenylalanine + ATP = L-phenylalanyl-tRNA(Phe) + AMP + diphosphate + H(+)</text>
        <dbReference type="Rhea" id="RHEA:19413"/>
        <dbReference type="Rhea" id="RHEA-COMP:9668"/>
        <dbReference type="Rhea" id="RHEA-COMP:9699"/>
        <dbReference type="ChEBI" id="CHEBI:15378"/>
        <dbReference type="ChEBI" id="CHEBI:30616"/>
        <dbReference type="ChEBI" id="CHEBI:33019"/>
        <dbReference type="ChEBI" id="CHEBI:58095"/>
        <dbReference type="ChEBI" id="CHEBI:78442"/>
        <dbReference type="ChEBI" id="CHEBI:78531"/>
        <dbReference type="ChEBI" id="CHEBI:456215"/>
        <dbReference type="EC" id="6.1.1.20"/>
    </reaction>
</comment>
<feature type="binding site" evidence="15">
    <location>
        <position position="470"/>
    </location>
    <ligand>
        <name>Mg(2+)</name>
        <dbReference type="ChEBI" id="CHEBI:18420"/>
        <note>shared with alpha subunit</note>
    </ligand>
</feature>
<dbReference type="PROSITE" id="PS51483">
    <property type="entry name" value="B5"/>
    <property type="match status" value="1"/>
</dbReference>
<evidence type="ECO:0000256" key="1">
    <source>
        <dbReference type="ARBA" id="ARBA00004496"/>
    </source>
</evidence>
<dbReference type="SUPFAM" id="SSF56037">
    <property type="entry name" value="PheT/TilS domain"/>
    <property type="match status" value="1"/>
</dbReference>
<feature type="domain" description="B5" evidence="19">
    <location>
        <begin position="407"/>
        <end position="483"/>
    </location>
</feature>
<dbReference type="NCBIfam" id="NF045760">
    <property type="entry name" value="YtpR"/>
    <property type="match status" value="1"/>
</dbReference>
<dbReference type="NCBIfam" id="TIGR00472">
    <property type="entry name" value="pheT_bact"/>
    <property type="match status" value="1"/>
</dbReference>
<evidence type="ECO:0000256" key="10">
    <source>
        <dbReference type="ARBA" id="ARBA00022842"/>
    </source>
</evidence>
<keyword evidence="11 16" id="KW-0694">RNA-binding</keyword>
<keyword evidence="10 15" id="KW-0460">Magnesium</keyword>
<dbReference type="SUPFAM" id="SSF55681">
    <property type="entry name" value="Class II aaRS and biotin synthetases"/>
    <property type="match status" value="1"/>
</dbReference>
<dbReference type="PROSITE" id="PS50886">
    <property type="entry name" value="TRBD"/>
    <property type="match status" value="1"/>
</dbReference>
<dbReference type="InterPro" id="IPR033714">
    <property type="entry name" value="tRNA_bind_bactPheRS"/>
</dbReference>
<comment type="subunit">
    <text evidence="3 15">Tetramer of two alpha and two beta subunits.</text>
</comment>
<feature type="domain" description="FDX-ACB" evidence="18">
    <location>
        <begin position="708"/>
        <end position="801"/>
    </location>
</feature>
<dbReference type="GO" id="GO:0000049">
    <property type="term" value="F:tRNA binding"/>
    <property type="evidence" value="ECO:0007669"/>
    <property type="project" value="UniProtKB-UniRule"/>
</dbReference>
<keyword evidence="21" id="KW-1185">Reference proteome</keyword>
<evidence type="ECO:0000256" key="15">
    <source>
        <dbReference type="HAMAP-Rule" id="MF_00283"/>
    </source>
</evidence>
<dbReference type="InterPro" id="IPR012340">
    <property type="entry name" value="NA-bd_OB-fold"/>
</dbReference>
<dbReference type="FunFam" id="3.50.40.10:FF:000001">
    <property type="entry name" value="Phenylalanine--tRNA ligase beta subunit"/>
    <property type="match status" value="1"/>
</dbReference>
<proteinExistence type="inferred from homology"/>
<dbReference type="FunFam" id="3.30.70.380:FF:000001">
    <property type="entry name" value="Phenylalanine--tRNA ligase beta subunit"/>
    <property type="match status" value="1"/>
</dbReference>
<dbReference type="Gene3D" id="3.30.930.10">
    <property type="entry name" value="Bira Bifunctional Protein, Domain 2"/>
    <property type="match status" value="1"/>
</dbReference>
<dbReference type="Pfam" id="PF03483">
    <property type="entry name" value="B3_4"/>
    <property type="match status" value="1"/>
</dbReference>
<keyword evidence="6 15" id="KW-0436">Ligase</keyword>
<accession>A0A6M1T468</accession>
<evidence type="ECO:0000256" key="2">
    <source>
        <dbReference type="ARBA" id="ARBA00008653"/>
    </source>
</evidence>
<dbReference type="SUPFAM" id="SSF54991">
    <property type="entry name" value="Anticodon-binding domain of PheRS"/>
    <property type="match status" value="1"/>
</dbReference>
<dbReference type="SUPFAM" id="SSF50249">
    <property type="entry name" value="Nucleic acid-binding proteins"/>
    <property type="match status" value="1"/>
</dbReference>
<keyword evidence="5 16" id="KW-0820">tRNA-binding</keyword>
<feature type="binding site" evidence="15">
    <location>
        <position position="471"/>
    </location>
    <ligand>
        <name>Mg(2+)</name>
        <dbReference type="ChEBI" id="CHEBI:18420"/>
        <note>shared with alpha subunit</note>
    </ligand>
</feature>
<dbReference type="InterPro" id="IPR045060">
    <property type="entry name" value="Phe-tRNA-ligase_IIc_bsu"/>
</dbReference>
<evidence type="ECO:0000256" key="11">
    <source>
        <dbReference type="ARBA" id="ARBA00022884"/>
    </source>
</evidence>
<evidence type="ECO:0000256" key="5">
    <source>
        <dbReference type="ARBA" id="ARBA00022555"/>
    </source>
</evidence>
<dbReference type="InterPro" id="IPR005121">
    <property type="entry name" value="Fdx_antiC-bd"/>
</dbReference>
<dbReference type="InterPro" id="IPR036690">
    <property type="entry name" value="Fdx_antiC-bd_sf"/>
</dbReference>
<evidence type="ECO:0000256" key="13">
    <source>
        <dbReference type="ARBA" id="ARBA00023146"/>
    </source>
</evidence>
<keyword evidence="8 15" id="KW-0547">Nucleotide-binding</keyword>
<evidence type="ECO:0000313" key="21">
    <source>
        <dbReference type="Proteomes" id="UP000479132"/>
    </source>
</evidence>
<evidence type="ECO:0000313" key="20">
    <source>
        <dbReference type="EMBL" id="NGP88867.1"/>
    </source>
</evidence>
<keyword evidence="12 15" id="KW-0648">Protein biosynthesis</keyword>
<name>A0A6M1T468_9BACT</name>
<dbReference type="RefSeq" id="WP_165269039.1">
    <property type="nucleotide sequence ID" value="NZ_JAALLS010000013.1"/>
</dbReference>
<dbReference type="Pfam" id="PF17759">
    <property type="entry name" value="tRNA_synthFbeta"/>
    <property type="match status" value="1"/>
</dbReference>
<dbReference type="InterPro" id="IPR004532">
    <property type="entry name" value="Phe-tRNA-ligase_IIc_bsu_bact"/>
</dbReference>
<dbReference type="InterPro" id="IPR009061">
    <property type="entry name" value="DNA-bd_dom_put_sf"/>
</dbReference>
<dbReference type="PANTHER" id="PTHR10947">
    <property type="entry name" value="PHENYLALANYL-TRNA SYNTHETASE BETA CHAIN AND LEUCINE-RICH REPEAT-CONTAINING PROTEIN 47"/>
    <property type="match status" value="1"/>
</dbReference>
<feature type="binding site" evidence="15">
    <location>
        <position position="467"/>
    </location>
    <ligand>
        <name>Mg(2+)</name>
        <dbReference type="ChEBI" id="CHEBI:18420"/>
        <note>shared with alpha subunit</note>
    </ligand>
</feature>
<dbReference type="Gene3D" id="2.40.50.140">
    <property type="entry name" value="Nucleic acid-binding proteins"/>
    <property type="match status" value="1"/>
</dbReference>
<evidence type="ECO:0000256" key="9">
    <source>
        <dbReference type="ARBA" id="ARBA00022840"/>
    </source>
</evidence>
<sequence>MNISYNWLKELIDLELSPQETAEKLTLIGLEVEEVTSHGNKLEGVVVGEVLDVNEHSNADRLVVCQVDIGTEEVQIVCGADNVAAGQKVPVATVGSALPPKNEGDDPFTIREAKLRGEESKGMICAEDELQLGDDHSGIMVLDEELKAGTPLYEAIDLYQDSIIEIEITPNRPDATCHLGVARDLAAALDLELNKPFSTEFDDQAPLNEIDIEIKAPEKCHRYVGKMVKDVTIEESPAWLKNKLEAIGVRPVNNVVDITNYVMFELGQPLHAFDADTIKGNKIAVKDFEEEITFETLDHVERKCSAGTLFICDAEEPVAIAGVMGGVDSEVSDSTTNVLIESAYFNPGDIRKTAKEQVLQSDSSYRFERGIDPQLQRIAAERAAELIANVANGQIVDACTDVHPQKTEATELPLRKSYVNKLLGTDFTTDEINSILNGLEFELLNQDDDVLTYKIPTFRPDLEREVDLIEEVGRLFDYNNIPTPEHGKFISPEPLTDWEQLVSQAKEVAKGMRFREIYSNSLMPDKDAKLLGELDNMIHTLNPISTDMTTLRPSLLYGFLTSVAYNFNRKVNQVRFFEIGNVFERSESGTYHKGIKEETNILFGLAGFKTIEHWKTEAEHYDVFDLKAPVRSFLQQLGVYQAITASANSNNRLCYTYDGTELGHLYEVDEEMREKYDFELPAFVAEFSLTKIHKARQKITQKGYEAVSKFPSFEFDFAVIVDRSVKAGTLLKSIEETAGESLKELDVFDVFEGESLGENKKSIAFRLSFLDKNKTLTIKDVEPIINKVLKVLEKEYSAKLRS</sequence>
<dbReference type="Pfam" id="PF03147">
    <property type="entry name" value="FDX-ACB"/>
    <property type="match status" value="1"/>
</dbReference>
<dbReference type="CDD" id="cd00769">
    <property type="entry name" value="PheRS_beta_core"/>
    <property type="match status" value="1"/>
</dbReference>
<dbReference type="SMART" id="SM00873">
    <property type="entry name" value="B3_4"/>
    <property type="match status" value="1"/>
</dbReference>
<dbReference type="EC" id="6.1.1.20" evidence="15"/>